<organism evidence="1 2">
    <name type="scientific">Marinicella sediminis</name>
    <dbReference type="NCBI Taxonomy" id="1792834"/>
    <lineage>
        <taxon>Bacteria</taxon>
        <taxon>Pseudomonadati</taxon>
        <taxon>Pseudomonadota</taxon>
        <taxon>Gammaproteobacteria</taxon>
        <taxon>Lysobacterales</taxon>
        <taxon>Marinicellaceae</taxon>
        <taxon>Marinicella</taxon>
    </lineage>
</organism>
<gene>
    <name evidence="1" type="ORF">ACFODZ_16515</name>
</gene>
<evidence type="ECO:0000313" key="1">
    <source>
        <dbReference type="EMBL" id="MFC3195859.1"/>
    </source>
</evidence>
<dbReference type="EMBL" id="JBHRTS010000010">
    <property type="protein sequence ID" value="MFC3195859.1"/>
    <property type="molecule type" value="Genomic_DNA"/>
</dbReference>
<dbReference type="Gene3D" id="2.40.160.20">
    <property type="match status" value="1"/>
</dbReference>
<dbReference type="RefSeq" id="WP_077412952.1">
    <property type="nucleotide sequence ID" value="NZ_JBHRTS010000010.1"/>
</dbReference>
<proteinExistence type="predicted"/>
<dbReference type="GO" id="GO:0016787">
    <property type="term" value="F:hydrolase activity"/>
    <property type="evidence" value="ECO:0007669"/>
    <property type="project" value="UniProtKB-KW"/>
</dbReference>
<keyword evidence="2" id="KW-1185">Reference proteome</keyword>
<keyword evidence="1" id="KW-0378">Hydrolase</keyword>
<accession>A0ABV7JCK6</accession>
<reference evidence="2" key="1">
    <citation type="journal article" date="2019" name="Int. J. Syst. Evol. Microbiol.">
        <title>The Global Catalogue of Microorganisms (GCM) 10K type strain sequencing project: providing services to taxonomists for standard genome sequencing and annotation.</title>
        <authorList>
            <consortium name="The Broad Institute Genomics Platform"/>
            <consortium name="The Broad Institute Genome Sequencing Center for Infectious Disease"/>
            <person name="Wu L."/>
            <person name="Ma J."/>
        </authorList>
    </citation>
    <scope>NUCLEOTIDE SEQUENCE [LARGE SCALE GENOMIC DNA]</scope>
    <source>
        <strain evidence="2">KCTC 42953</strain>
    </source>
</reference>
<evidence type="ECO:0000313" key="2">
    <source>
        <dbReference type="Proteomes" id="UP001595533"/>
    </source>
</evidence>
<sequence>MVLLSGSLQALATDHPPTWWGISAGQINVFRDNQLKNNLYGIELRFSPMFSLELIPSVGFQWGDAGFNYLYSDLKYPVKLNEQWYLTIGSGIGLYEESRFLDLGHTIEFRSGLELLYEFNKQQQLGLGVHHYSNSRLSSQNPGTESVTLIFLQHF</sequence>
<name>A0ABV7JCK6_9GAMM</name>
<dbReference type="InterPro" id="IPR018550">
    <property type="entry name" value="Lipid-A_deacylase-rel"/>
</dbReference>
<protein>
    <submittedName>
        <fullName evidence="1">Acyloxyacyl hydrolase</fullName>
    </submittedName>
</protein>
<comment type="caution">
    <text evidence="1">The sequence shown here is derived from an EMBL/GenBank/DDBJ whole genome shotgun (WGS) entry which is preliminary data.</text>
</comment>
<dbReference type="Proteomes" id="UP001595533">
    <property type="component" value="Unassembled WGS sequence"/>
</dbReference>
<dbReference type="Pfam" id="PF09411">
    <property type="entry name" value="PagL"/>
    <property type="match status" value="1"/>
</dbReference>